<proteinExistence type="predicted"/>
<evidence type="ECO:0000313" key="1">
    <source>
        <dbReference type="EMBL" id="TDG42664.1"/>
    </source>
</evidence>
<dbReference type="Proteomes" id="UP000295192">
    <property type="component" value="Unassembled WGS sequence"/>
</dbReference>
<gene>
    <name evidence="1" type="ORF">AWZ03_010909</name>
</gene>
<dbReference type="AlphaFoldDB" id="A0A484B1S9"/>
<evidence type="ECO:0000313" key="2">
    <source>
        <dbReference type="Proteomes" id="UP000295192"/>
    </source>
</evidence>
<dbReference type="OMA" id="WELLWIM"/>
<comment type="caution">
    <text evidence="1">The sequence shown here is derived from an EMBL/GenBank/DDBJ whole genome shotgun (WGS) entry which is preliminary data.</text>
</comment>
<dbReference type="EMBL" id="LSRL02000209">
    <property type="protein sequence ID" value="TDG42664.1"/>
    <property type="molecule type" value="Genomic_DNA"/>
</dbReference>
<sequence>MQPKHPKTQILKKRRCIKTLQKKNDQEGYLGNIGMKRKSEKKTSKLLVYETQRAKHGLRQAWKKKTKATQTEFETFLNDAVYRYIDTIFRSKMKEAMGHPPIYFKYEEPLVQFANYGHEPVTGRLYAWEDVADLPKPFDPYWMMVLGNASPNDDNSLCLSLADGMDLTDLPKLKGGYQ</sequence>
<name>A0A484B1S9_DRONA</name>
<accession>A0A484B1S9</accession>
<organism evidence="1 2">
    <name type="scientific">Drosophila navojoa</name>
    <name type="common">Fruit fly</name>
    <dbReference type="NCBI Taxonomy" id="7232"/>
    <lineage>
        <taxon>Eukaryota</taxon>
        <taxon>Metazoa</taxon>
        <taxon>Ecdysozoa</taxon>
        <taxon>Arthropoda</taxon>
        <taxon>Hexapoda</taxon>
        <taxon>Insecta</taxon>
        <taxon>Pterygota</taxon>
        <taxon>Neoptera</taxon>
        <taxon>Endopterygota</taxon>
        <taxon>Diptera</taxon>
        <taxon>Brachycera</taxon>
        <taxon>Muscomorpha</taxon>
        <taxon>Ephydroidea</taxon>
        <taxon>Drosophilidae</taxon>
        <taxon>Drosophila</taxon>
    </lineage>
</organism>
<protein>
    <submittedName>
        <fullName evidence="1">Uncharacterized protein</fullName>
    </submittedName>
</protein>
<keyword evidence="2" id="KW-1185">Reference proteome</keyword>
<reference evidence="1 2" key="1">
    <citation type="journal article" date="2019" name="J. Hered.">
        <title>An Improved Genome Assembly for Drosophila navojoa, the Basal Species in the mojavensis Cluster.</title>
        <authorList>
            <person name="Vanderlinde T."/>
            <person name="Dupim E.G."/>
            <person name="Nazario-Yepiz N.O."/>
            <person name="Carvalho A.B."/>
        </authorList>
    </citation>
    <scope>NUCLEOTIDE SEQUENCE [LARGE SCALE GENOMIC DNA]</scope>
    <source>
        <strain evidence="1">Navoj_Jal97</strain>
        <tissue evidence="1">Whole organism</tissue>
    </source>
</reference>